<dbReference type="InterPro" id="IPR008920">
    <property type="entry name" value="TF_FadR/GntR_C"/>
</dbReference>
<dbReference type="RefSeq" id="WP_343965858.1">
    <property type="nucleotide sequence ID" value="NZ_BAAAGK010000034.1"/>
</dbReference>
<evidence type="ECO:0000256" key="3">
    <source>
        <dbReference type="ARBA" id="ARBA00023163"/>
    </source>
</evidence>
<dbReference type="PANTHER" id="PTHR43537:SF24">
    <property type="entry name" value="GLUCONATE OPERON TRANSCRIPTIONAL REPRESSOR"/>
    <property type="match status" value="1"/>
</dbReference>
<dbReference type="InterPro" id="IPR036388">
    <property type="entry name" value="WH-like_DNA-bd_sf"/>
</dbReference>
<keyword evidence="7" id="KW-1185">Reference proteome</keyword>
<name>A0ABW2TB16_9ACTN</name>
<accession>A0ABW2TB16</accession>
<evidence type="ECO:0000256" key="1">
    <source>
        <dbReference type="ARBA" id="ARBA00023015"/>
    </source>
</evidence>
<keyword evidence="1" id="KW-0805">Transcription regulation</keyword>
<evidence type="ECO:0000313" key="7">
    <source>
        <dbReference type="Proteomes" id="UP001596514"/>
    </source>
</evidence>
<dbReference type="Gene3D" id="1.10.10.10">
    <property type="entry name" value="Winged helix-like DNA-binding domain superfamily/Winged helix DNA-binding domain"/>
    <property type="match status" value="1"/>
</dbReference>
<dbReference type="SMART" id="SM00345">
    <property type="entry name" value="HTH_GNTR"/>
    <property type="match status" value="1"/>
</dbReference>
<dbReference type="Pfam" id="PF07729">
    <property type="entry name" value="FCD"/>
    <property type="match status" value="1"/>
</dbReference>
<feature type="domain" description="HTH gntR-type" evidence="5">
    <location>
        <begin position="9"/>
        <end position="76"/>
    </location>
</feature>
<evidence type="ECO:0000256" key="4">
    <source>
        <dbReference type="SAM" id="MobiDB-lite"/>
    </source>
</evidence>
<evidence type="ECO:0000256" key="2">
    <source>
        <dbReference type="ARBA" id="ARBA00023125"/>
    </source>
</evidence>
<evidence type="ECO:0000313" key="6">
    <source>
        <dbReference type="EMBL" id="MFC7605697.1"/>
    </source>
</evidence>
<proteinExistence type="predicted"/>
<reference evidence="7" key="1">
    <citation type="journal article" date="2019" name="Int. J. Syst. Evol. Microbiol.">
        <title>The Global Catalogue of Microorganisms (GCM) 10K type strain sequencing project: providing services to taxonomists for standard genome sequencing and annotation.</title>
        <authorList>
            <consortium name="The Broad Institute Genomics Platform"/>
            <consortium name="The Broad Institute Genome Sequencing Center for Infectious Disease"/>
            <person name="Wu L."/>
            <person name="Ma J."/>
        </authorList>
    </citation>
    <scope>NUCLEOTIDE SEQUENCE [LARGE SCALE GENOMIC DNA]</scope>
    <source>
        <strain evidence="7">JCM 10083</strain>
    </source>
</reference>
<dbReference type="Proteomes" id="UP001596514">
    <property type="component" value="Unassembled WGS sequence"/>
</dbReference>
<dbReference type="SMART" id="SM00895">
    <property type="entry name" value="FCD"/>
    <property type="match status" value="1"/>
</dbReference>
<keyword evidence="2" id="KW-0238">DNA-binding</keyword>
<keyword evidence="3" id="KW-0804">Transcription</keyword>
<dbReference type="SUPFAM" id="SSF48008">
    <property type="entry name" value="GntR ligand-binding domain-like"/>
    <property type="match status" value="1"/>
</dbReference>
<dbReference type="PRINTS" id="PR00035">
    <property type="entry name" value="HTHGNTR"/>
</dbReference>
<dbReference type="InterPro" id="IPR011711">
    <property type="entry name" value="GntR_C"/>
</dbReference>
<comment type="caution">
    <text evidence="6">The sequence shown here is derived from an EMBL/GenBank/DDBJ whole genome shotgun (WGS) entry which is preliminary data.</text>
</comment>
<dbReference type="EMBL" id="JBHTEE010000001">
    <property type="protein sequence ID" value="MFC7605697.1"/>
    <property type="molecule type" value="Genomic_DNA"/>
</dbReference>
<dbReference type="PROSITE" id="PS50949">
    <property type="entry name" value="HTH_GNTR"/>
    <property type="match status" value="1"/>
</dbReference>
<dbReference type="PANTHER" id="PTHR43537">
    <property type="entry name" value="TRANSCRIPTIONAL REGULATOR, GNTR FAMILY"/>
    <property type="match status" value="1"/>
</dbReference>
<dbReference type="SUPFAM" id="SSF46785">
    <property type="entry name" value="Winged helix' DNA-binding domain"/>
    <property type="match status" value="1"/>
</dbReference>
<dbReference type="Pfam" id="PF00392">
    <property type="entry name" value="GntR"/>
    <property type="match status" value="1"/>
</dbReference>
<dbReference type="Gene3D" id="1.20.120.530">
    <property type="entry name" value="GntR ligand-binding domain-like"/>
    <property type="match status" value="1"/>
</dbReference>
<protein>
    <submittedName>
        <fullName evidence="6">GntR family transcriptional regulator</fullName>
    </submittedName>
</protein>
<organism evidence="6 7">
    <name type="scientific">Streptosporangium amethystogenes subsp. fukuiense</name>
    <dbReference type="NCBI Taxonomy" id="698418"/>
    <lineage>
        <taxon>Bacteria</taxon>
        <taxon>Bacillati</taxon>
        <taxon>Actinomycetota</taxon>
        <taxon>Actinomycetes</taxon>
        <taxon>Streptosporangiales</taxon>
        <taxon>Streptosporangiaceae</taxon>
        <taxon>Streptosporangium</taxon>
    </lineage>
</organism>
<gene>
    <name evidence="6" type="ORF">ACFQVD_36905</name>
</gene>
<sequence>MEQIAVDQASLTARTFEVVRRAIITGELAPGTLHSVVGIAAQLGVSRTPVREALLQLATHGVVRFERSRGVRILQMTTRDIEEIYSLRFLLEVPSVYRAATMMGDAQMALVSEALEKMRQAGEAGDERLFQEEDVKFHQLILESAGNERVTQSVATTRAQMSARGLSTTQTRTLSDIWRVHERILDNIRARDNQGAAQAMHDHLLETTRLLLTQSTGDPRTGADFEPPTLPTFPHREDRP</sequence>
<dbReference type="InterPro" id="IPR000524">
    <property type="entry name" value="Tscrpt_reg_HTH_GntR"/>
</dbReference>
<evidence type="ECO:0000259" key="5">
    <source>
        <dbReference type="PROSITE" id="PS50949"/>
    </source>
</evidence>
<dbReference type="InterPro" id="IPR036390">
    <property type="entry name" value="WH_DNA-bd_sf"/>
</dbReference>
<feature type="region of interest" description="Disordered" evidence="4">
    <location>
        <begin position="215"/>
        <end position="240"/>
    </location>
</feature>